<dbReference type="AlphaFoldDB" id="A0A9W4GX96"/>
<name>A0A9W4GX96_9ACTN</name>
<organism evidence="2 3">
    <name type="scientific">Actinacidiphila bryophytorum</name>
    <dbReference type="NCBI Taxonomy" id="1436133"/>
    <lineage>
        <taxon>Bacteria</taxon>
        <taxon>Bacillati</taxon>
        <taxon>Actinomycetota</taxon>
        <taxon>Actinomycetes</taxon>
        <taxon>Kitasatosporales</taxon>
        <taxon>Streptomycetaceae</taxon>
        <taxon>Actinacidiphila</taxon>
    </lineage>
</organism>
<feature type="compositionally biased region" description="Basic residues" evidence="1">
    <location>
        <begin position="73"/>
        <end position="83"/>
    </location>
</feature>
<evidence type="ECO:0000313" key="2">
    <source>
        <dbReference type="EMBL" id="CAG7606086.1"/>
    </source>
</evidence>
<keyword evidence="3" id="KW-1185">Reference proteome</keyword>
<protein>
    <submittedName>
        <fullName evidence="2">Uncharacterized protein</fullName>
    </submittedName>
</protein>
<dbReference type="EMBL" id="CAJVAX010000001">
    <property type="protein sequence ID" value="CAG7606086.1"/>
    <property type="molecule type" value="Genomic_DNA"/>
</dbReference>
<proteinExistence type="predicted"/>
<accession>A0A9W4GX96</accession>
<dbReference type="Proteomes" id="UP001153328">
    <property type="component" value="Unassembled WGS sequence"/>
</dbReference>
<gene>
    <name evidence="2" type="ORF">SBRY_10891</name>
</gene>
<evidence type="ECO:0000313" key="3">
    <source>
        <dbReference type="Proteomes" id="UP001153328"/>
    </source>
</evidence>
<feature type="region of interest" description="Disordered" evidence="1">
    <location>
        <begin position="1"/>
        <end position="144"/>
    </location>
</feature>
<feature type="compositionally biased region" description="Basic residues" evidence="1">
    <location>
        <begin position="98"/>
        <end position="123"/>
    </location>
</feature>
<evidence type="ECO:0000256" key="1">
    <source>
        <dbReference type="SAM" id="MobiDB-lite"/>
    </source>
</evidence>
<comment type="caution">
    <text evidence="2">The sequence shown here is derived from an EMBL/GenBank/DDBJ whole genome shotgun (WGS) entry which is preliminary data.</text>
</comment>
<feature type="compositionally biased region" description="Low complexity" evidence="1">
    <location>
        <begin position="134"/>
        <end position="144"/>
    </location>
</feature>
<reference evidence="2" key="1">
    <citation type="submission" date="2021-06" db="EMBL/GenBank/DDBJ databases">
        <authorList>
            <person name="Arsene-Ploetze F."/>
        </authorList>
    </citation>
    <scope>NUCLEOTIDE SEQUENCE</scope>
    <source>
        <strain evidence="2">SBRY1</strain>
    </source>
</reference>
<sequence>MGARRHVASTPLDRELAHIAGSGLCARPPSPGPAGVNTVTRHGRRPHHPRDAQPVQRFPRLPRRERGGPGGRGGHRARPRRPQRGREDDPVQPAHRFPPAHRRRHPLRRDRHHPPAPRAHRAPGRREVLPSDQPLRADGGARARGAGVAGAFAGEGGPPLLAQ</sequence>